<protein>
    <submittedName>
        <fullName evidence="2">Uncharacterized protein</fullName>
    </submittedName>
</protein>
<proteinExistence type="predicted"/>
<gene>
    <name evidence="2" type="ORF">ACFOYY_25210</name>
</gene>
<feature type="compositionally biased region" description="Low complexity" evidence="1">
    <location>
        <begin position="33"/>
        <end position="47"/>
    </location>
</feature>
<dbReference type="Proteomes" id="UP001595698">
    <property type="component" value="Unassembled WGS sequence"/>
</dbReference>
<evidence type="ECO:0000256" key="1">
    <source>
        <dbReference type="SAM" id="MobiDB-lite"/>
    </source>
</evidence>
<organism evidence="2 3">
    <name type="scientific">Streptosporangium jomthongense</name>
    <dbReference type="NCBI Taxonomy" id="1193683"/>
    <lineage>
        <taxon>Bacteria</taxon>
        <taxon>Bacillati</taxon>
        <taxon>Actinomycetota</taxon>
        <taxon>Actinomycetes</taxon>
        <taxon>Streptosporangiales</taxon>
        <taxon>Streptosporangiaceae</taxon>
        <taxon>Streptosporangium</taxon>
    </lineage>
</organism>
<comment type="caution">
    <text evidence="2">The sequence shown here is derived from an EMBL/GenBank/DDBJ whole genome shotgun (WGS) entry which is preliminary data.</text>
</comment>
<name>A0ABV8F806_9ACTN</name>
<dbReference type="RefSeq" id="WP_386192633.1">
    <property type="nucleotide sequence ID" value="NZ_JBHSBC010000031.1"/>
</dbReference>
<accession>A0ABV8F806</accession>
<dbReference type="EMBL" id="JBHSBC010000031">
    <property type="protein sequence ID" value="MFC3983452.1"/>
    <property type="molecule type" value="Genomic_DNA"/>
</dbReference>
<keyword evidence="3" id="KW-1185">Reference proteome</keyword>
<evidence type="ECO:0000313" key="2">
    <source>
        <dbReference type="EMBL" id="MFC3983452.1"/>
    </source>
</evidence>
<sequence length="53" mass="5809">MVRLPFFAGQERVEERPAGDCRGHPDRPHRTAEASARAGAAEQAAVAYQTFEP</sequence>
<feature type="compositionally biased region" description="Basic and acidic residues" evidence="1">
    <location>
        <begin position="11"/>
        <end position="32"/>
    </location>
</feature>
<feature type="region of interest" description="Disordered" evidence="1">
    <location>
        <begin position="1"/>
        <end position="53"/>
    </location>
</feature>
<reference evidence="3" key="1">
    <citation type="journal article" date="2019" name="Int. J. Syst. Evol. Microbiol.">
        <title>The Global Catalogue of Microorganisms (GCM) 10K type strain sequencing project: providing services to taxonomists for standard genome sequencing and annotation.</title>
        <authorList>
            <consortium name="The Broad Institute Genomics Platform"/>
            <consortium name="The Broad Institute Genome Sequencing Center for Infectious Disease"/>
            <person name="Wu L."/>
            <person name="Ma J."/>
        </authorList>
    </citation>
    <scope>NUCLEOTIDE SEQUENCE [LARGE SCALE GENOMIC DNA]</scope>
    <source>
        <strain evidence="3">TBRC 7912</strain>
    </source>
</reference>
<evidence type="ECO:0000313" key="3">
    <source>
        <dbReference type="Proteomes" id="UP001595698"/>
    </source>
</evidence>